<dbReference type="EC" id="4.3.2.1" evidence="3 8"/>
<comment type="pathway">
    <text evidence="2 8">Amino-acid biosynthesis; L-arginine biosynthesis; L-arginine from L-ornithine and carbamoyl phosphate: step 3/3.</text>
</comment>
<dbReference type="HOGENOM" id="CLU_027272_2_3_7"/>
<reference evidence="10 11" key="1">
    <citation type="journal article" date="2011" name="Stand. Genomic Sci.">
        <title>Complete genome sequence of the thermophilic sulfur-reducer Hippea maritima type strain (MH(2)).</title>
        <authorList>
            <person name="Huntemann M."/>
            <person name="Lu M."/>
            <person name="Nolan M."/>
            <person name="Lapidus A."/>
            <person name="Lucas S."/>
            <person name="Hammon N."/>
            <person name="Deshpande S."/>
            <person name="Cheng J.F."/>
            <person name="Tapia R."/>
            <person name="Han C."/>
            <person name="Goodwin L."/>
            <person name="Pitluck S."/>
            <person name="Liolios K."/>
            <person name="Pagani I."/>
            <person name="Ivanova N."/>
            <person name="Ovchinikova G."/>
            <person name="Pati A."/>
            <person name="Chen A."/>
            <person name="Palaniappan K."/>
            <person name="Land M."/>
            <person name="Hauser L."/>
            <person name="Jeffries C.D."/>
            <person name="Detter J.C."/>
            <person name="Brambilla E.M."/>
            <person name="Rohde M."/>
            <person name="Spring S."/>
            <person name="Goker M."/>
            <person name="Woyke T."/>
            <person name="Bristow J."/>
            <person name="Eisen J.A."/>
            <person name="Markowitz V."/>
            <person name="Hugenholtz P."/>
            <person name="Kyrpides N.C."/>
            <person name="Klenk H.P."/>
            <person name="Mavromatis K."/>
        </authorList>
    </citation>
    <scope>NUCLEOTIDE SEQUENCE [LARGE SCALE GENOMIC DNA]</scope>
    <source>
        <strain evidence="11">ATCC 700847 / DSM 10411 / MH2</strain>
    </source>
</reference>
<dbReference type="PRINTS" id="PR00149">
    <property type="entry name" value="FUMRATELYASE"/>
</dbReference>
<keyword evidence="11" id="KW-1185">Reference proteome</keyword>
<comment type="subcellular location">
    <subcellularLocation>
        <location evidence="8">Cytoplasm</location>
    </subcellularLocation>
</comment>
<dbReference type="GO" id="GO:0042450">
    <property type="term" value="P:L-arginine biosynthetic process via ornithine"/>
    <property type="evidence" value="ECO:0007669"/>
    <property type="project" value="UniProtKB-UniRule"/>
</dbReference>
<dbReference type="SUPFAM" id="SSF55811">
    <property type="entry name" value="Nudix"/>
    <property type="match status" value="1"/>
</dbReference>
<dbReference type="CDD" id="cd01359">
    <property type="entry name" value="Argininosuccinate_lyase"/>
    <property type="match status" value="1"/>
</dbReference>
<keyword evidence="4 8" id="KW-0055">Arginine biosynthesis</keyword>
<dbReference type="RefSeq" id="WP_013681873.1">
    <property type="nucleotide sequence ID" value="NC_015318.1"/>
</dbReference>
<dbReference type="PROSITE" id="PS00893">
    <property type="entry name" value="NUDIX_BOX"/>
    <property type="match status" value="1"/>
</dbReference>
<dbReference type="PROSITE" id="PS51462">
    <property type="entry name" value="NUDIX"/>
    <property type="match status" value="1"/>
</dbReference>
<reference evidence="11" key="2">
    <citation type="submission" date="2011-03" db="EMBL/GenBank/DDBJ databases">
        <title>The complete genome of Hippea maritima DSM 10411.</title>
        <authorList>
            <consortium name="US DOE Joint Genome Institute (JGI-PGF)"/>
            <person name="Lucas S."/>
            <person name="Copeland A."/>
            <person name="Lapidus A."/>
            <person name="Bruce D."/>
            <person name="Goodwin L."/>
            <person name="Pitluck S."/>
            <person name="Peters L."/>
            <person name="Kyrpides N."/>
            <person name="Mavromatis K."/>
            <person name="Pagani I."/>
            <person name="Ivanova N."/>
            <person name="Mikhailova N."/>
            <person name="Lu M."/>
            <person name="Detter J.C."/>
            <person name="Tapia R."/>
            <person name="Han C."/>
            <person name="Land M."/>
            <person name="Hauser L."/>
            <person name="Markowitz V."/>
            <person name="Cheng J.-F."/>
            <person name="Hugenholtz P."/>
            <person name="Woyke T."/>
            <person name="Wu D."/>
            <person name="Spring S."/>
            <person name="Schroeder M."/>
            <person name="Brambilla E."/>
            <person name="Klenk H.-P."/>
            <person name="Eisen J.A."/>
        </authorList>
    </citation>
    <scope>NUCLEOTIDE SEQUENCE [LARGE SCALE GENOMIC DNA]</scope>
    <source>
        <strain evidence="11">ATCC 700847 / DSM 10411 / MH2</strain>
    </source>
</reference>
<evidence type="ECO:0000259" key="9">
    <source>
        <dbReference type="PROSITE" id="PS51462"/>
    </source>
</evidence>
<dbReference type="PANTHER" id="PTHR43814:SF1">
    <property type="entry name" value="ARGININOSUCCINATE LYASE"/>
    <property type="match status" value="1"/>
</dbReference>
<keyword evidence="7 8" id="KW-0456">Lyase</keyword>
<dbReference type="Gene3D" id="1.10.40.30">
    <property type="entry name" value="Fumarase/aspartase (C-terminal domain)"/>
    <property type="match status" value="1"/>
</dbReference>
<dbReference type="NCBIfam" id="TIGR00838">
    <property type="entry name" value="argH"/>
    <property type="match status" value="1"/>
</dbReference>
<dbReference type="FunFam" id="1.10.275.10:FF:000002">
    <property type="entry name" value="Argininosuccinate lyase"/>
    <property type="match status" value="1"/>
</dbReference>
<dbReference type="InterPro" id="IPR020557">
    <property type="entry name" value="Fumarate_lyase_CS"/>
</dbReference>
<dbReference type="Gene3D" id="3.90.79.10">
    <property type="entry name" value="Nucleoside Triphosphate Pyrophosphohydrolase"/>
    <property type="match status" value="1"/>
</dbReference>
<dbReference type="KEGG" id="hmr:Hipma_0862"/>
<dbReference type="Pfam" id="PF14698">
    <property type="entry name" value="ASL_C2"/>
    <property type="match status" value="1"/>
</dbReference>
<comment type="similarity">
    <text evidence="8">Belongs to the lyase 1 family. Argininosuccinate lyase subfamily.</text>
</comment>
<comment type="catalytic activity">
    <reaction evidence="1 8">
        <text>2-(N(omega)-L-arginino)succinate = fumarate + L-arginine</text>
        <dbReference type="Rhea" id="RHEA:24020"/>
        <dbReference type="ChEBI" id="CHEBI:29806"/>
        <dbReference type="ChEBI" id="CHEBI:32682"/>
        <dbReference type="ChEBI" id="CHEBI:57472"/>
        <dbReference type="EC" id="4.3.2.1"/>
    </reaction>
</comment>
<keyword evidence="5 8" id="KW-0028">Amino-acid biosynthesis</keyword>
<evidence type="ECO:0000256" key="2">
    <source>
        <dbReference type="ARBA" id="ARBA00004941"/>
    </source>
</evidence>
<dbReference type="PANTHER" id="PTHR43814">
    <property type="entry name" value="ARGININOSUCCINATE LYASE"/>
    <property type="match status" value="1"/>
</dbReference>
<dbReference type="InterPro" id="IPR008948">
    <property type="entry name" value="L-Aspartase-like"/>
</dbReference>
<evidence type="ECO:0000256" key="4">
    <source>
        <dbReference type="ARBA" id="ARBA00022571"/>
    </source>
</evidence>
<feature type="domain" description="Nudix hydrolase" evidence="9">
    <location>
        <begin position="481"/>
        <end position="604"/>
    </location>
</feature>
<dbReference type="FunFam" id="1.20.200.10:FF:000015">
    <property type="entry name" value="argininosuccinate lyase isoform X2"/>
    <property type="match status" value="1"/>
</dbReference>
<evidence type="ECO:0000313" key="10">
    <source>
        <dbReference type="EMBL" id="AEA33832.1"/>
    </source>
</evidence>
<dbReference type="eggNOG" id="COG0165">
    <property type="taxonomic scope" value="Bacteria"/>
</dbReference>
<dbReference type="STRING" id="760142.Hipma_0862"/>
<dbReference type="InterPro" id="IPR024083">
    <property type="entry name" value="Fumarase/histidase_N"/>
</dbReference>
<dbReference type="SUPFAM" id="SSF48557">
    <property type="entry name" value="L-aspartase-like"/>
    <property type="match status" value="1"/>
</dbReference>
<dbReference type="InterPro" id="IPR022761">
    <property type="entry name" value="Fumarate_lyase_N"/>
</dbReference>
<dbReference type="Pfam" id="PF00206">
    <property type="entry name" value="Lyase_1"/>
    <property type="match status" value="1"/>
</dbReference>
<dbReference type="UniPathway" id="UPA00068">
    <property type="reaction ID" value="UER00114"/>
</dbReference>
<protein>
    <recommendedName>
        <fullName evidence="3 8">Argininosuccinate lyase</fullName>
        <shortName evidence="8">ASAL</shortName>
        <ecNumber evidence="3 8">4.3.2.1</ecNumber>
    </recommendedName>
    <alternativeName>
        <fullName evidence="8">Arginosuccinase</fullName>
    </alternativeName>
</protein>
<dbReference type="InterPro" id="IPR029419">
    <property type="entry name" value="Arg_succ_lyase_C"/>
</dbReference>
<dbReference type="PRINTS" id="PR00502">
    <property type="entry name" value="NUDIXFAMILY"/>
</dbReference>
<dbReference type="AlphaFoldDB" id="F2LVP8"/>
<dbReference type="Gene3D" id="1.10.275.10">
    <property type="entry name" value="Fumarase/aspartase (N-terminal domain)"/>
    <property type="match status" value="1"/>
</dbReference>
<organism evidence="10 11">
    <name type="scientific">Hippea maritima (strain ATCC 700847 / DSM 10411 / MH2)</name>
    <dbReference type="NCBI Taxonomy" id="760142"/>
    <lineage>
        <taxon>Bacteria</taxon>
        <taxon>Pseudomonadati</taxon>
        <taxon>Campylobacterota</taxon>
        <taxon>Desulfurellia</taxon>
        <taxon>Desulfurellales</taxon>
        <taxon>Hippeaceae</taxon>
        <taxon>Hippea</taxon>
    </lineage>
</organism>
<dbReference type="InterPro" id="IPR020476">
    <property type="entry name" value="Nudix_hydrolase"/>
</dbReference>
<evidence type="ECO:0000256" key="6">
    <source>
        <dbReference type="ARBA" id="ARBA00022801"/>
    </source>
</evidence>
<dbReference type="HAMAP" id="MF_00006">
    <property type="entry name" value="Arg_succ_lyase"/>
    <property type="match status" value="1"/>
</dbReference>
<dbReference type="Pfam" id="PF00293">
    <property type="entry name" value="NUDIX"/>
    <property type="match status" value="1"/>
</dbReference>
<evidence type="ECO:0000256" key="1">
    <source>
        <dbReference type="ARBA" id="ARBA00000985"/>
    </source>
</evidence>
<dbReference type="InterPro" id="IPR015797">
    <property type="entry name" value="NUDIX_hydrolase-like_dom_sf"/>
</dbReference>
<evidence type="ECO:0000256" key="5">
    <source>
        <dbReference type="ARBA" id="ARBA00022605"/>
    </source>
</evidence>
<dbReference type="Gene3D" id="1.20.200.10">
    <property type="entry name" value="Fumarase/aspartase (Central domain)"/>
    <property type="match status" value="1"/>
</dbReference>
<evidence type="ECO:0000256" key="8">
    <source>
        <dbReference type="HAMAP-Rule" id="MF_00006"/>
    </source>
</evidence>
<dbReference type="InterPro" id="IPR020084">
    <property type="entry name" value="NUDIX_hydrolase_CS"/>
</dbReference>
<dbReference type="GO" id="GO:0004056">
    <property type="term" value="F:argininosuccinate lyase activity"/>
    <property type="evidence" value="ECO:0007669"/>
    <property type="project" value="UniProtKB-UniRule"/>
</dbReference>
<keyword evidence="6 10" id="KW-0378">Hydrolase</keyword>
<dbReference type="CDD" id="cd18873">
    <property type="entry name" value="NUDIX_NadM_like"/>
    <property type="match status" value="1"/>
</dbReference>
<dbReference type="InParanoid" id="F2LVP8"/>
<name>F2LVP8_HIPMA</name>
<dbReference type="FunCoup" id="F2LVP8">
    <property type="interactions" value="381"/>
</dbReference>
<proteinExistence type="inferred from homology"/>
<gene>
    <name evidence="8" type="primary">argH</name>
    <name evidence="10" type="ordered locus">Hipma_0862</name>
</gene>
<dbReference type="InterPro" id="IPR009049">
    <property type="entry name" value="Argininosuccinate_lyase"/>
</dbReference>
<accession>F2LVP8</accession>
<dbReference type="GO" id="GO:0005829">
    <property type="term" value="C:cytosol"/>
    <property type="evidence" value="ECO:0007669"/>
    <property type="project" value="TreeGrafter"/>
</dbReference>
<dbReference type="Proteomes" id="UP000008139">
    <property type="component" value="Chromosome"/>
</dbReference>
<dbReference type="PROSITE" id="PS00163">
    <property type="entry name" value="FUMARATE_LYASES"/>
    <property type="match status" value="1"/>
</dbReference>
<dbReference type="EMBL" id="CP002606">
    <property type="protein sequence ID" value="AEA33832.1"/>
    <property type="molecule type" value="Genomic_DNA"/>
</dbReference>
<evidence type="ECO:0000313" key="11">
    <source>
        <dbReference type="Proteomes" id="UP000008139"/>
    </source>
</evidence>
<evidence type="ECO:0000256" key="7">
    <source>
        <dbReference type="ARBA" id="ARBA00023239"/>
    </source>
</evidence>
<keyword evidence="8" id="KW-0963">Cytoplasm</keyword>
<dbReference type="InterPro" id="IPR000086">
    <property type="entry name" value="NUDIX_hydrolase_dom"/>
</dbReference>
<dbReference type="PRINTS" id="PR00145">
    <property type="entry name" value="ARGSUCLYASE"/>
</dbReference>
<dbReference type="InterPro" id="IPR000362">
    <property type="entry name" value="Fumarate_lyase_fam"/>
</dbReference>
<dbReference type="FunFam" id="1.10.40.30:FF:000001">
    <property type="entry name" value="Argininosuccinate lyase"/>
    <property type="match status" value="1"/>
</dbReference>
<dbReference type="GO" id="GO:0016787">
    <property type="term" value="F:hydrolase activity"/>
    <property type="evidence" value="ECO:0007669"/>
    <property type="project" value="UniProtKB-KW"/>
</dbReference>
<evidence type="ECO:0000256" key="3">
    <source>
        <dbReference type="ARBA" id="ARBA00012338"/>
    </source>
</evidence>
<sequence>MKNKKLWGGRFSSSTDSVMETFSESISFDKRLYEYDIAGSIAHAQMLAKQGIIKDEEADKIIEGLRKIKRMIEEGEFEFRIEDEDIHMNIERKLIEIVGKVGGKLHTARSRNDQIALDIRLFLRDATIHIIDRLTDILKHFLSLAEKYIDVVMPGFTHLQHAQPVLFSHYILAYYEKFKRDRDRFRDTLKRIDVLPLGSGALAGTSFPIDRKYVAEQLGFSKISRNSMDAVSDRDFAIEFLSDVAICAMHASRFAEEMVIFSSQEFDFIELPDEFCTGSSIMPQKKNPDAMELIRGKTARTYGNLIQMLVLMKALPLTYNRDMQEDKESLFDSIDTIIGTLDVLSGVIPKIKPKIESLQKALDKGFITATDLADYLAKKGMPFREAHKVVGQIVAYAEKNNKELNEISIEELKSFSDLIENDVLDVLHYRKAVNSRTSYGGTAKDNVLNIIEEIKKELSIRQDGNTVKCPRCGYPVKVYKNPIPTTDIIIKVDDKIVLIKRKNPPYGWAIPGGFIDYGESAEQAAIREAKEETGLDVELESVLGVYSDPDRDPRQHTITTVFIAKAKGRPKAGDDAESLGLFDKDNLPETIAFDHKKILKDFFEKHNV</sequence>